<organism evidence="1">
    <name type="scientific">Candidatus Enterococcus clewellii</name>
    <dbReference type="NCBI Taxonomy" id="1834193"/>
    <lineage>
        <taxon>Bacteria</taxon>
        <taxon>Bacillati</taxon>
        <taxon>Bacillota</taxon>
        <taxon>Bacilli</taxon>
        <taxon>Lactobacillales</taxon>
        <taxon>Enterococcaceae</taxon>
        <taxon>Enterococcus</taxon>
    </lineage>
</organism>
<dbReference type="EMBL" id="NGMM01000005">
    <property type="protein sequence ID" value="OTP13540.1"/>
    <property type="molecule type" value="Genomic_DNA"/>
</dbReference>
<accession>A0A242K414</accession>
<evidence type="ECO:0000313" key="2">
    <source>
        <dbReference type="EMBL" id="WYJ90070.1"/>
    </source>
</evidence>
<reference evidence="2" key="3">
    <citation type="submission" date="2024-03" db="EMBL/GenBank/DDBJ databases">
        <title>The Genome Sequence of Enterococcus sp. DIV0242b.</title>
        <authorList>
            <consortium name="The Broad Institute Genomics Platform"/>
            <consortium name="The Broad Institute Microbial Omics Core"/>
            <consortium name="The Broad Institute Genomic Center for Infectious Diseases"/>
            <person name="Earl A."/>
            <person name="Manson A."/>
            <person name="Gilmore M."/>
            <person name="Schwartman J."/>
            <person name="Shea T."/>
            <person name="Abouelleil A."/>
            <person name="Cao P."/>
            <person name="Chapman S."/>
            <person name="Cusick C."/>
            <person name="Young S."/>
            <person name="Neafsey D."/>
            <person name="Nusbaum C."/>
            <person name="Birren B."/>
        </authorList>
    </citation>
    <scope>NUCLEOTIDE SEQUENCE</scope>
    <source>
        <strain evidence="2">9E7_DIV0242</strain>
    </source>
</reference>
<dbReference type="RefSeq" id="WP_086350028.1">
    <property type="nucleotide sequence ID" value="NZ_CP147247.1"/>
</dbReference>
<reference evidence="1" key="1">
    <citation type="submission" date="2017-05" db="EMBL/GenBank/DDBJ databases">
        <title>The Genome Sequence of Enterococcus sp. 9E7_DIV0242.</title>
        <authorList>
            <consortium name="The Broad Institute Genomics Platform"/>
            <consortium name="The Broad Institute Genomic Center for Infectious Diseases"/>
            <person name="Earl A."/>
            <person name="Manson A."/>
            <person name="Schwartman J."/>
            <person name="Gilmore M."/>
            <person name="Abouelleil A."/>
            <person name="Cao P."/>
            <person name="Chapman S."/>
            <person name="Cusick C."/>
            <person name="Shea T."/>
            <person name="Young S."/>
            <person name="Neafsey D."/>
            <person name="Nusbaum C."/>
            <person name="Birren B."/>
        </authorList>
    </citation>
    <scope>NUCLEOTIDE SEQUENCE [LARGE SCALE GENOMIC DNA]</scope>
    <source>
        <strain evidence="1">9E7_DIV0242</strain>
    </source>
</reference>
<name>A0A242K414_9ENTE</name>
<protein>
    <submittedName>
        <fullName evidence="1">Uncharacterized protein</fullName>
    </submittedName>
</protein>
<evidence type="ECO:0000313" key="1">
    <source>
        <dbReference type="EMBL" id="OTP13540.1"/>
    </source>
</evidence>
<dbReference type="AlphaFoldDB" id="A0A242K414"/>
<sequence length="73" mass="8368">MKKQEQLFIDSITNRATEEHKGEMSALLQEIVQRKQRGGLDKAYLAGVMPRLFSYLNPDKVAEVKEIIEAYAK</sequence>
<reference evidence="2" key="2">
    <citation type="submission" date="2017-05" db="EMBL/GenBank/DDBJ databases">
        <authorList>
            <consortium name="The Broad Institute Genomics Platform"/>
            <consortium name="The Broad Institute Genomic Center for Infectious Diseases"/>
            <person name="Earl A."/>
            <person name="Manson A."/>
            <person name="Schwartman J."/>
            <person name="Gilmore M."/>
            <person name="Abouelleil A."/>
            <person name="Cao P."/>
            <person name="Chapman S."/>
            <person name="Cusick C."/>
            <person name="Shea T."/>
            <person name="Young S."/>
            <person name="Neafsey D."/>
            <person name="Nusbaum C."/>
            <person name="Birren B."/>
        </authorList>
    </citation>
    <scope>NUCLEOTIDE SEQUENCE</scope>
    <source>
        <strain evidence="2">9E7_DIV0242</strain>
    </source>
</reference>
<dbReference type="EMBL" id="CP147247">
    <property type="protein sequence ID" value="WYJ90070.1"/>
    <property type="molecule type" value="Genomic_DNA"/>
</dbReference>
<dbReference type="Proteomes" id="UP000195141">
    <property type="component" value="Chromosome"/>
</dbReference>
<dbReference type="OrthoDB" id="1652026at2"/>
<keyword evidence="3" id="KW-1185">Reference proteome</keyword>
<gene>
    <name evidence="2" type="ORF">A5888_001798</name>
    <name evidence="1" type="ORF">A5888_003018</name>
</gene>
<evidence type="ECO:0000313" key="3">
    <source>
        <dbReference type="Proteomes" id="UP000195141"/>
    </source>
</evidence>
<proteinExistence type="predicted"/>